<evidence type="ECO:0000256" key="1">
    <source>
        <dbReference type="ARBA" id="ARBA00004613"/>
    </source>
</evidence>
<reference evidence="7" key="1">
    <citation type="submission" date="2014-09" db="EMBL/GenBank/DDBJ databases">
        <authorList>
            <person name="Sharma Rahul"/>
            <person name="Thines Marco"/>
        </authorList>
    </citation>
    <scope>NUCLEOTIDE SEQUENCE [LARGE SCALE GENOMIC DNA]</scope>
</reference>
<dbReference type="PANTHER" id="PTHR33657">
    <property type="entry name" value="DOMAIN PROTEIN, PUTATIVE (AFU_ORTHOLOGUE AFUA_5G00600)-RELATED"/>
    <property type="match status" value="1"/>
</dbReference>
<feature type="signal peptide" evidence="5">
    <location>
        <begin position="1"/>
        <end position="20"/>
    </location>
</feature>
<protein>
    <submittedName>
        <fullName evidence="6">NLP-like protein</fullName>
    </submittedName>
</protein>
<feature type="chain" id="PRO_5006015101" evidence="5">
    <location>
        <begin position="21"/>
        <end position="251"/>
    </location>
</feature>
<accession>A0A0N7L6P9</accession>
<proteinExistence type="inferred from homology"/>
<dbReference type="InterPro" id="IPR008701">
    <property type="entry name" value="NPP1"/>
</dbReference>
<keyword evidence="5" id="KW-0732">Signal</keyword>
<dbReference type="Proteomes" id="UP000054928">
    <property type="component" value="Unassembled WGS sequence"/>
</dbReference>
<dbReference type="EMBL" id="CCYD01001336">
    <property type="protein sequence ID" value="CEG44883.1"/>
    <property type="molecule type" value="Genomic_DNA"/>
</dbReference>
<evidence type="ECO:0000256" key="2">
    <source>
        <dbReference type="ARBA" id="ARBA00009520"/>
    </source>
</evidence>
<organism evidence="6 7">
    <name type="scientific">Plasmopara halstedii</name>
    <name type="common">Downy mildew of sunflower</name>
    <dbReference type="NCBI Taxonomy" id="4781"/>
    <lineage>
        <taxon>Eukaryota</taxon>
        <taxon>Sar</taxon>
        <taxon>Stramenopiles</taxon>
        <taxon>Oomycota</taxon>
        <taxon>Peronosporomycetes</taxon>
        <taxon>Peronosporales</taxon>
        <taxon>Peronosporaceae</taxon>
        <taxon>Plasmopara</taxon>
    </lineage>
</organism>
<evidence type="ECO:0000256" key="3">
    <source>
        <dbReference type="ARBA" id="ARBA00022525"/>
    </source>
</evidence>
<dbReference type="Pfam" id="PF05630">
    <property type="entry name" value="NPP1"/>
    <property type="match status" value="1"/>
</dbReference>
<dbReference type="OrthoDB" id="147163at2759"/>
<evidence type="ECO:0000313" key="6">
    <source>
        <dbReference type="EMBL" id="CEG44883.1"/>
    </source>
</evidence>
<dbReference type="STRING" id="4781.A0A0N7L6P9"/>
<evidence type="ECO:0000256" key="4">
    <source>
        <dbReference type="ARBA" id="ARBA00023026"/>
    </source>
</evidence>
<keyword evidence="3" id="KW-0964">Secreted</keyword>
<dbReference type="GO" id="GO:0005576">
    <property type="term" value="C:extracellular region"/>
    <property type="evidence" value="ECO:0007669"/>
    <property type="project" value="UniProtKB-SubCell"/>
</dbReference>
<dbReference type="OMA" id="SAIMYAW"/>
<name>A0A0N7L6P9_PLAHL</name>
<evidence type="ECO:0000256" key="5">
    <source>
        <dbReference type="SAM" id="SignalP"/>
    </source>
</evidence>
<comment type="similarity">
    <text evidence="2">Belongs to the Necrosis inducing protein (NPP1) family.</text>
</comment>
<keyword evidence="7" id="KW-1185">Reference proteome</keyword>
<sequence>MKVQAFAVVLFASLFVCATCVHPDKIEPFPQPIPTCATQKLALKYKPLLYTSMVVCVPYAAVDADGEVSDGLKGSNGNDGCTYARHGSQIYGRIGSYENLSAIMYAWYFPKRFWLGFPIQRHDWKSVVVWLNDLKSMTPTIVAVSMAKSDTRYKTVTKLDLNDFARLQVGSNVVISNTSLRFEYFEFGLRSSNIRLTGHNGQYQKLILWDQLTDPARDALNEDSNFGSAVVPFNDNQFKDHLQEAYPLEKV</sequence>
<dbReference type="RefSeq" id="XP_024581252.1">
    <property type="nucleotide sequence ID" value="XM_024731034.1"/>
</dbReference>
<dbReference type="PANTHER" id="PTHR33657:SF8">
    <property type="entry name" value="DOMAIN PROTEIN, PUTATIVE (AFU_ORTHOLOGUE AFUA_5G00600)-RELATED"/>
    <property type="match status" value="1"/>
</dbReference>
<dbReference type="PIRSF" id="PIRSF029958">
    <property type="entry name" value="Necrosis-inducing_protein"/>
    <property type="match status" value="1"/>
</dbReference>
<evidence type="ECO:0000313" key="7">
    <source>
        <dbReference type="Proteomes" id="UP000054928"/>
    </source>
</evidence>
<comment type="subcellular location">
    <subcellularLocation>
        <location evidence="1">Secreted</location>
    </subcellularLocation>
</comment>
<dbReference type="GeneID" id="36396268"/>
<dbReference type="AlphaFoldDB" id="A0A0N7L6P9"/>
<keyword evidence="4" id="KW-0843">Virulence</keyword>